<evidence type="ECO:0000313" key="4">
    <source>
        <dbReference type="EMBL" id="MDC3425925.1"/>
    </source>
</evidence>
<gene>
    <name evidence="4" type="ORF">NC797_15575</name>
</gene>
<dbReference type="InterPro" id="IPR050553">
    <property type="entry name" value="Thioredoxin_ResA/DsbE_sf"/>
</dbReference>
<dbReference type="InterPro" id="IPR036249">
    <property type="entry name" value="Thioredoxin-like_sf"/>
</dbReference>
<dbReference type="Pfam" id="PF00578">
    <property type="entry name" value="AhpC-TSA"/>
    <property type="match status" value="1"/>
</dbReference>
<dbReference type="EMBL" id="JAMQKB010000024">
    <property type="protein sequence ID" value="MDC3425925.1"/>
    <property type="molecule type" value="Genomic_DNA"/>
</dbReference>
<feature type="chain" id="PRO_5040998382" evidence="2">
    <location>
        <begin position="20"/>
        <end position="196"/>
    </location>
</feature>
<dbReference type="PANTHER" id="PTHR42852:SF1">
    <property type="entry name" value="THIOREDOXIN-LIKE PROTEIN YNEN"/>
    <property type="match status" value="1"/>
</dbReference>
<dbReference type="InterPro" id="IPR017937">
    <property type="entry name" value="Thioredoxin_CS"/>
</dbReference>
<sequence>MVKKILGSLLIIGLLAVTIQTLTNKQQEEKPVLNQKNDKTVVEAASTKPSNRSEGIQVGQIPPNFTLETLDGNKIQLSDLKGKKVFLNFWATWCPPCKQEMPEMQKFYEKYSDEVEVIALNATGYEQNMADIQKFVTEGSYTFPILLDKELKVIEMYKVLTIPTTYFIGTDGKIQLTTKIGPMTYEDMVHAKNKLK</sequence>
<evidence type="ECO:0000256" key="1">
    <source>
        <dbReference type="ARBA" id="ARBA00023157"/>
    </source>
</evidence>
<dbReference type="CDD" id="cd02966">
    <property type="entry name" value="TlpA_like_family"/>
    <property type="match status" value="1"/>
</dbReference>
<dbReference type="RefSeq" id="WP_272437742.1">
    <property type="nucleotide sequence ID" value="NZ_JAMQKB010000024.1"/>
</dbReference>
<dbReference type="Gene3D" id="3.40.30.10">
    <property type="entry name" value="Glutaredoxin"/>
    <property type="match status" value="1"/>
</dbReference>
<dbReference type="PROSITE" id="PS00194">
    <property type="entry name" value="THIOREDOXIN_1"/>
    <property type="match status" value="1"/>
</dbReference>
<keyword evidence="2" id="KW-0732">Signal</keyword>
<organism evidence="4 5">
    <name type="scientific">Terrihalobacillus insolitus</name>
    <dbReference type="NCBI Taxonomy" id="2950438"/>
    <lineage>
        <taxon>Bacteria</taxon>
        <taxon>Bacillati</taxon>
        <taxon>Bacillota</taxon>
        <taxon>Bacilli</taxon>
        <taxon>Bacillales</taxon>
        <taxon>Bacillaceae</taxon>
        <taxon>Terrihalobacillus</taxon>
    </lineage>
</organism>
<protein>
    <submittedName>
        <fullName evidence="4">Redoxin domain-containing protein</fullName>
    </submittedName>
</protein>
<evidence type="ECO:0000259" key="3">
    <source>
        <dbReference type="PROSITE" id="PS51352"/>
    </source>
</evidence>
<accession>A0A9X3WUM4</accession>
<feature type="signal peptide" evidence="2">
    <location>
        <begin position="1"/>
        <end position="19"/>
    </location>
</feature>
<reference evidence="4" key="1">
    <citation type="submission" date="2022-06" db="EMBL/GenBank/DDBJ databases">
        <title>Aquibacillus sp. a new bacterium isolated from soil saline samples.</title>
        <authorList>
            <person name="Galisteo C."/>
            <person name="De La Haba R."/>
            <person name="Sanchez-Porro C."/>
            <person name="Ventosa A."/>
        </authorList>
    </citation>
    <scope>NUCLEOTIDE SEQUENCE</scope>
    <source>
        <strain evidence="4">3ASR75-11</strain>
    </source>
</reference>
<dbReference type="PROSITE" id="PS51352">
    <property type="entry name" value="THIOREDOXIN_2"/>
    <property type="match status" value="1"/>
</dbReference>
<dbReference type="InterPro" id="IPR000866">
    <property type="entry name" value="AhpC/TSA"/>
</dbReference>
<dbReference type="AlphaFoldDB" id="A0A9X3WUM4"/>
<dbReference type="Proteomes" id="UP001145050">
    <property type="component" value="Unassembled WGS sequence"/>
</dbReference>
<proteinExistence type="predicted"/>
<name>A0A9X3WUM4_9BACI</name>
<evidence type="ECO:0000313" key="5">
    <source>
        <dbReference type="Proteomes" id="UP001145050"/>
    </source>
</evidence>
<evidence type="ECO:0000256" key="2">
    <source>
        <dbReference type="SAM" id="SignalP"/>
    </source>
</evidence>
<dbReference type="GO" id="GO:0016491">
    <property type="term" value="F:oxidoreductase activity"/>
    <property type="evidence" value="ECO:0007669"/>
    <property type="project" value="InterPro"/>
</dbReference>
<dbReference type="GO" id="GO:0016209">
    <property type="term" value="F:antioxidant activity"/>
    <property type="evidence" value="ECO:0007669"/>
    <property type="project" value="InterPro"/>
</dbReference>
<keyword evidence="1" id="KW-1015">Disulfide bond</keyword>
<comment type="caution">
    <text evidence="4">The sequence shown here is derived from an EMBL/GenBank/DDBJ whole genome shotgun (WGS) entry which is preliminary data.</text>
</comment>
<feature type="domain" description="Thioredoxin" evidence="3">
    <location>
        <begin position="56"/>
        <end position="196"/>
    </location>
</feature>
<dbReference type="SUPFAM" id="SSF52833">
    <property type="entry name" value="Thioredoxin-like"/>
    <property type="match status" value="1"/>
</dbReference>
<dbReference type="InterPro" id="IPR013766">
    <property type="entry name" value="Thioredoxin_domain"/>
</dbReference>
<keyword evidence="5" id="KW-1185">Reference proteome</keyword>
<dbReference type="PANTHER" id="PTHR42852">
    <property type="entry name" value="THIOL:DISULFIDE INTERCHANGE PROTEIN DSBE"/>
    <property type="match status" value="1"/>
</dbReference>